<dbReference type="InterPro" id="IPR034660">
    <property type="entry name" value="DinB/YfiT-like"/>
</dbReference>
<sequence length="158" mass="18350">MEIENYCSTINEVFNGEPWFGNSLVGSLQNIPLKNWNVKPKNTSNSIASIVCHVIDWKYFVIEKLKGNTSFDIELNTKADWRENVVVSSEEERDKIVLELKVSQEELIKLVKEKKETWLREKTVGKQYINDFMLHGVLQHDVYHLGQINLINSQLNSL</sequence>
<comment type="caution">
    <text evidence="2">The sequence shown here is derived from an EMBL/GenBank/DDBJ whole genome shotgun (WGS) entry which is preliminary data.</text>
</comment>
<dbReference type="AlphaFoldDB" id="A0A495DT83"/>
<name>A0A495DT83_9FLAO</name>
<reference evidence="2 3" key="1">
    <citation type="submission" date="2018-10" db="EMBL/GenBank/DDBJ databases">
        <title>Genomic Encyclopedia of Archaeal and Bacterial Type Strains, Phase II (KMG-II): from individual species to whole genera.</title>
        <authorList>
            <person name="Goeker M."/>
        </authorList>
    </citation>
    <scope>NUCLEOTIDE SEQUENCE [LARGE SCALE GENOMIC DNA]</scope>
    <source>
        <strain evidence="2 3">DSM 25230</strain>
    </source>
</reference>
<dbReference type="OrthoDB" id="9814103at2"/>
<dbReference type="SUPFAM" id="SSF109854">
    <property type="entry name" value="DinB/YfiT-like putative metalloenzymes"/>
    <property type="match status" value="1"/>
</dbReference>
<evidence type="ECO:0000259" key="1">
    <source>
        <dbReference type="Pfam" id="PF12867"/>
    </source>
</evidence>
<dbReference type="EMBL" id="RBIQ01000011">
    <property type="protein sequence ID" value="RKR07770.1"/>
    <property type="molecule type" value="Genomic_DNA"/>
</dbReference>
<dbReference type="RefSeq" id="WP_121068953.1">
    <property type="nucleotide sequence ID" value="NZ_RBIQ01000011.1"/>
</dbReference>
<evidence type="ECO:0000313" key="2">
    <source>
        <dbReference type="EMBL" id="RKR07770.1"/>
    </source>
</evidence>
<feature type="domain" description="DinB-like" evidence="1">
    <location>
        <begin position="25"/>
        <end position="148"/>
    </location>
</feature>
<evidence type="ECO:0000313" key="3">
    <source>
        <dbReference type="Proteomes" id="UP000269412"/>
    </source>
</evidence>
<keyword evidence="3" id="KW-1185">Reference proteome</keyword>
<protein>
    <submittedName>
        <fullName evidence="2">Putative damage-inducible protein DinB</fullName>
    </submittedName>
</protein>
<proteinExistence type="predicted"/>
<dbReference type="Proteomes" id="UP000269412">
    <property type="component" value="Unassembled WGS sequence"/>
</dbReference>
<dbReference type="Gene3D" id="1.20.120.450">
    <property type="entry name" value="dinb family like domain"/>
    <property type="match status" value="1"/>
</dbReference>
<gene>
    <name evidence="2" type="ORF">CLV91_2952</name>
</gene>
<dbReference type="Pfam" id="PF12867">
    <property type="entry name" value="DinB_2"/>
    <property type="match status" value="1"/>
</dbReference>
<organism evidence="2 3">
    <name type="scientific">Maribacter vaceletii</name>
    <dbReference type="NCBI Taxonomy" id="1206816"/>
    <lineage>
        <taxon>Bacteria</taxon>
        <taxon>Pseudomonadati</taxon>
        <taxon>Bacteroidota</taxon>
        <taxon>Flavobacteriia</taxon>
        <taxon>Flavobacteriales</taxon>
        <taxon>Flavobacteriaceae</taxon>
        <taxon>Maribacter</taxon>
    </lineage>
</organism>
<dbReference type="InterPro" id="IPR024775">
    <property type="entry name" value="DinB-like"/>
</dbReference>
<accession>A0A495DT83</accession>